<reference evidence="2 3" key="1">
    <citation type="submission" date="2020-08" db="EMBL/GenBank/DDBJ databases">
        <title>Genemic of Streptomyces polyaspartic.</title>
        <authorList>
            <person name="Liu W."/>
        </authorList>
    </citation>
    <scope>NUCLEOTIDE SEQUENCE [LARGE SCALE GENOMIC DNA]</scope>
    <source>
        <strain evidence="2 3">TRM66268-LWL</strain>
    </source>
</reference>
<evidence type="ECO:0000313" key="3">
    <source>
        <dbReference type="Proteomes" id="UP000642284"/>
    </source>
</evidence>
<protein>
    <submittedName>
        <fullName evidence="2">Uncharacterized protein</fullName>
    </submittedName>
</protein>
<organism evidence="2 3">
    <name type="scientific">Streptomyces polyasparticus</name>
    <dbReference type="NCBI Taxonomy" id="2767826"/>
    <lineage>
        <taxon>Bacteria</taxon>
        <taxon>Bacillati</taxon>
        <taxon>Actinomycetota</taxon>
        <taxon>Actinomycetes</taxon>
        <taxon>Kitasatosporales</taxon>
        <taxon>Streptomycetaceae</taxon>
        <taxon>Streptomyces</taxon>
    </lineage>
</organism>
<dbReference type="EMBL" id="JACTVJ010000028">
    <property type="protein sequence ID" value="MBC9718566.1"/>
    <property type="molecule type" value="Genomic_DNA"/>
</dbReference>
<feature type="region of interest" description="Disordered" evidence="1">
    <location>
        <begin position="47"/>
        <end position="66"/>
    </location>
</feature>
<proteinExistence type="predicted"/>
<evidence type="ECO:0000313" key="2">
    <source>
        <dbReference type="EMBL" id="MBC9718566.1"/>
    </source>
</evidence>
<evidence type="ECO:0000256" key="1">
    <source>
        <dbReference type="SAM" id="MobiDB-lite"/>
    </source>
</evidence>
<comment type="caution">
    <text evidence="2">The sequence shown here is derived from an EMBL/GenBank/DDBJ whole genome shotgun (WGS) entry which is preliminary data.</text>
</comment>
<name>A0ABR7SST3_9ACTN</name>
<sequence>MPTTEPALGTVTAPSGVLVLGMASWIDHWPQLGAGLSARAIPAAATGGAHIRDGSRTPVDHPALCR</sequence>
<keyword evidence="3" id="KW-1185">Reference proteome</keyword>
<dbReference type="RefSeq" id="WP_187819003.1">
    <property type="nucleotide sequence ID" value="NZ_JACTVJ010000028.1"/>
</dbReference>
<dbReference type="Proteomes" id="UP000642284">
    <property type="component" value="Unassembled WGS sequence"/>
</dbReference>
<feature type="compositionally biased region" description="Basic and acidic residues" evidence="1">
    <location>
        <begin position="50"/>
        <end position="59"/>
    </location>
</feature>
<accession>A0ABR7SST3</accession>
<gene>
    <name evidence="2" type="ORF">H9Y04_39175</name>
</gene>